<feature type="region of interest" description="Disordered" evidence="1">
    <location>
        <begin position="988"/>
        <end position="1022"/>
    </location>
</feature>
<feature type="compositionally biased region" description="Polar residues" evidence="1">
    <location>
        <begin position="50"/>
        <end position="61"/>
    </location>
</feature>
<dbReference type="STRING" id="1573173.A0A161X243"/>
<feature type="compositionally biased region" description="Low complexity" evidence="1">
    <location>
        <begin position="95"/>
        <end position="115"/>
    </location>
</feature>
<comment type="caution">
    <text evidence="2">The sequence shown here is derived from an EMBL/GenBank/DDBJ whole genome shotgun (WGS) entry which is preliminary data.</text>
</comment>
<feature type="compositionally biased region" description="Polar residues" evidence="1">
    <location>
        <begin position="913"/>
        <end position="932"/>
    </location>
</feature>
<name>A0A161X243_COLIC</name>
<gene>
    <name evidence="2" type="ORF">CI238_05552</name>
</gene>
<feature type="non-terminal residue" evidence="2">
    <location>
        <position position="1"/>
    </location>
</feature>
<evidence type="ECO:0000256" key="1">
    <source>
        <dbReference type="SAM" id="MobiDB-lite"/>
    </source>
</evidence>
<feature type="region of interest" description="Disordered" evidence="1">
    <location>
        <begin position="49"/>
        <end position="116"/>
    </location>
</feature>
<feature type="region of interest" description="Disordered" evidence="1">
    <location>
        <begin position="913"/>
        <end position="933"/>
    </location>
</feature>
<sequence length="1022" mass="113309">LDSRTSHLAGFIHLHGQIDQKWVADRSSFGQRFADRSLPCDRISDFDSVPGSTMESKTSLSPFGDDRRSLNQSPSALRALTSSRLSRARPRRDSCSTSSSSSTRSSIDSTSSPSCVTRTVTPDQCALHRFIVWAAVQRNTSSKMTATDRLECPLLRCRKRFPNHEAMLRHLYSCDQLSTGEYWCYECGRAEKFTDGKCKRCLGHPGKRRRIMSVAKNFFSSLGQKSRNQDMPDLDMKNISDVVIIPPPSYDSCIQPHQVELSSCSEILEIDSVEVPLPTPTNVHHNMDAETAVSMVMGTTGLESTVSVMPDLSFDWPLRTNLDANDNLTGKSDRPSLSLHTYGLEQHHKQHQPTARTKNLSPSNSLRSNASTDTTASYLVSPASAFSGAWTTAETSLTSPTSDSSSGGLLSRGCSNASRYSNYSMPSHAFISELPADDIMLQPLPMTLPDDLDCDQQLPLWDTSIAALHSSENSAVAPEKTLDVLPSVVKATEIAMPGYAVDANSLVGSAWDTLKAHISSSLEKLQPISHNSLVGQLQSLSSQDVANRGLATLKVLLEGTRPTSSIDMLCFVHVTYSLSLIIHEDDTRNRSKQLFAQAFRCSNWLAAWERVDYVEVASAIWQPLNLSPNELNELLLGRREDTISRSSSLKGKKQASAWPRSQSEKDTLLEVARFFLDELEHAALPSKDLESSEVLVSVLWTKHSTDATNSLASKGTLAATFRTLRSEICRDFTYAEGLDSNIKRIQKRIDNGSVRSARRAELELMQAGKGCVALQEYFDSYVPKVRELLDDLYNQHITGEMPRTRYHIHGIDLMQTIISSICEKEAIKHAIQDTTKMTGEAALEEFIRNTTTALDDSWESFLMVQDGPLVMPTPLSDTQMVMNDTILADPVTVLCETGENSMSTNFPTPLTTTDAHSESLNEPTQVSPSGTGQKIEVKASDCCEICGYQPKGDPQWFKGSMAKHKKLQHSTAPPKIYRCPYPGCTSQYKNRPDNLKQHQQDKGHFVDGETERRPSKRKKRDE</sequence>
<accession>A0A161X243</accession>
<keyword evidence="3" id="KW-1185">Reference proteome</keyword>
<evidence type="ECO:0000313" key="2">
    <source>
        <dbReference type="EMBL" id="KZL87746.1"/>
    </source>
</evidence>
<proteinExistence type="predicted"/>
<organism evidence="2 3">
    <name type="scientific">Colletotrichum incanum</name>
    <name type="common">Soybean anthracnose fungus</name>
    <dbReference type="NCBI Taxonomy" id="1573173"/>
    <lineage>
        <taxon>Eukaryota</taxon>
        <taxon>Fungi</taxon>
        <taxon>Dikarya</taxon>
        <taxon>Ascomycota</taxon>
        <taxon>Pezizomycotina</taxon>
        <taxon>Sordariomycetes</taxon>
        <taxon>Hypocreomycetidae</taxon>
        <taxon>Glomerellales</taxon>
        <taxon>Glomerellaceae</taxon>
        <taxon>Colletotrichum</taxon>
        <taxon>Colletotrichum spaethianum species complex</taxon>
    </lineage>
</organism>
<feature type="compositionally biased region" description="Polar residues" evidence="1">
    <location>
        <begin position="352"/>
        <end position="371"/>
    </location>
</feature>
<dbReference type="AlphaFoldDB" id="A0A161X243"/>
<feature type="compositionally biased region" description="Basic and acidic residues" evidence="1">
    <location>
        <begin position="990"/>
        <end position="1013"/>
    </location>
</feature>
<dbReference type="EMBL" id="LFIW01000193">
    <property type="protein sequence ID" value="KZL87746.1"/>
    <property type="molecule type" value="Genomic_DNA"/>
</dbReference>
<feature type="compositionally biased region" description="Low complexity" evidence="1">
    <location>
        <begin position="73"/>
        <end position="85"/>
    </location>
</feature>
<feature type="region of interest" description="Disordered" evidence="1">
    <location>
        <begin position="344"/>
        <end position="371"/>
    </location>
</feature>
<reference evidence="2 3" key="1">
    <citation type="submission" date="2015-06" db="EMBL/GenBank/DDBJ databases">
        <title>Survival trade-offs in plant roots during colonization by closely related pathogenic and mutualistic fungi.</title>
        <authorList>
            <person name="Hacquard S."/>
            <person name="Kracher B."/>
            <person name="Hiruma K."/>
            <person name="Weinman A."/>
            <person name="Muench P."/>
            <person name="Garrido Oter R."/>
            <person name="Ver Loren van Themaat E."/>
            <person name="Dallerey J.-F."/>
            <person name="Damm U."/>
            <person name="Henrissat B."/>
            <person name="Lespinet O."/>
            <person name="Thon M."/>
            <person name="Kemen E."/>
            <person name="McHardy A.C."/>
            <person name="Schulze-Lefert P."/>
            <person name="O'Connell R.J."/>
        </authorList>
    </citation>
    <scope>NUCLEOTIDE SEQUENCE [LARGE SCALE GENOMIC DNA]</scope>
    <source>
        <strain evidence="2 3">MAFF 238704</strain>
    </source>
</reference>
<protein>
    <submittedName>
        <fullName evidence="2">Zinc finger protein</fullName>
    </submittedName>
</protein>
<evidence type="ECO:0000313" key="3">
    <source>
        <dbReference type="Proteomes" id="UP000076584"/>
    </source>
</evidence>
<dbReference type="Proteomes" id="UP000076584">
    <property type="component" value="Unassembled WGS sequence"/>
</dbReference>